<evidence type="ECO:0000256" key="5">
    <source>
        <dbReference type="ARBA" id="ARBA00022692"/>
    </source>
</evidence>
<evidence type="ECO:0000256" key="2">
    <source>
        <dbReference type="ARBA" id="ARBA00007651"/>
    </source>
</evidence>
<feature type="compositionally biased region" description="Basic residues" evidence="9">
    <location>
        <begin position="300"/>
        <end position="312"/>
    </location>
</feature>
<sequence>MDKPPSSLATYLWFLQWLYKVERNWPCLSGRTQGIWSLLVLTLLAFLAAAPATLVMVLNKQTKTFVVATIGTTPIKLTITAKFHHTPAFVFFVIAKGLVSIHNLVMIMADLLRSKFDYKGYRFPMVAILDVLNVALLSGVSNAAAFMAELGKNGNSHARLDKICDKFGAYCDRGAGALVASFLALAFMLLISFLSILKLARIEKIMQADEDVGKIALAVPVLVSKALELFLQDLCDRKYEITLQRGAKTMNSLQLDIVSRVPDYGHGHSDAVAADDQNVSRRRKAAGDEVHDSDEESKGTKMRWRGRGRGRGRGREGRNAERDAHREIELEPHSVQQNDKSHSTPGMVIDNGSESKELIKENTIAEDANQAVWNFDLNSEIDENMNGKNAAGAATTTATADPATTAVEAAAQPSSADHRIETKHEEYPGWSLSDMDKVAIDPLQIAQLGKRLDEDEEDYDEEG</sequence>
<evidence type="ECO:0000256" key="4">
    <source>
        <dbReference type="ARBA" id="ARBA00022475"/>
    </source>
</evidence>
<dbReference type="GO" id="GO:0046982">
    <property type="term" value="F:protein heterodimerization activity"/>
    <property type="evidence" value="ECO:0007669"/>
    <property type="project" value="InterPro"/>
</dbReference>
<dbReference type="GO" id="GO:0005886">
    <property type="term" value="C:plasma membrane"/>
    <property type="evidence" value="ECO:0007669"/>
    <property type="project" value="UniProtKB-SubCell"/>
</dbReference>
<feature type="compositionally biased region" description="Basic and acidic residues" evidence="9">
    <location>
        <begin position="313"/>
        <end position="332"/>
    </location>
</feature>
<comment type="caution">
    <text evidence="12">The sequence shown here is derived from an EMBL/GenBank/DDBJ whole genome shotgun (WGS) entry which is preliminary data.</text>
</comment>
<dbReference type="NCBIfam" id="TIGR01569">
    <property type="entry name" value="A_tha_TIGR01569"/>
    <property type="match status" value="1"/>
</dbReference>
<evidence type="ECO:0000313" key="13">
    <source>
        <dbReference type="Proteomes" id="UP000436088"/>
    </source>
</evidence>
<accession>A0A6A2X1A0</accession>
<dbReference type="InterPro" id="IPR006459">
    <property type="entry name" value="CASP/CASPL"/>
</dbReference>
<feature type="region of interest" description="Disordered" evidence="9">
    <location>
        <begin position="268"/>
        <end position="351"/>
    </location>
</feature>
<comment type="similarity">
    <text evidence="2 8">Belongs to the Casparian strip membrane proteins (CASP) family.</text>
</comment>
<organism evidence="12 13">
    <name type="scientific">Hibiscus syriacus</name>
    <name type="common">Rose of Sharon</name>
    <dbReference type="NCBI Taxonomy" id="106335"/>
    <lineage>
        <taxon>Eukaryota</taxon>
        <taxon>Viridiplantae</taxon>
        <taxon>Streptophyta</taxon>
        <taxon>Embryophyta</taxon>
        <taxon>Tracheophyta</taxon>
        <taxon>Spermatophyta</taxon>
        <taxon>Magnoliopsida</taxon>
        <taxon>eudicotyledons</taxon>
        <taxon>Gunneridae</taxon>
        <taxon>Pentapetalae</taxon>
        <taxon>rosids</taxon>
        <taxon>malvids</taxon>
        <taxon>Malvales</taxon>
        <taxon>Malvaceae</taxon>
        <taxon>Malvoideae</taxon>
        <taxon>Hibiscus</taxon>
    </lineage>
</organism>
<comment type="subunit">
    <text evidence="3 8">Homodimer and heterodimers.</text>
</comment>
<evidence type="ECO:0000256" key="8">
    <source>
        <dbReference type="RuleBase" id="RU361233"/>
    </source>
</evidence>
<dbReference type="PANTHER" id="PTHR36488">
    <property type="entry name" value="CASP-LIKE PROTEIN 1U1"/>
    <property type="match status" value="1"/>
</dbReference>
<evidence type="ECO:0000256" key="7">
    <source>
        <dbReference type="ARBA" id="ARBA00023136"/>
    </source>
</evidence>
<dbReference type="Proteomes" id="UP000436088">
    <property type="component" value="Unassembled WGS sequence"/>
</dbReference>
<comment type="subcellular location">
    <subcellularLocation>
        <location evidence="1 8">Cell membrane</location>
        <topology evidence="1 8">Multi-pass membrane protein</topology>
    </subcellularLocation>
</comment>
<keyword evidence="13" id="KW-1185">Reference proteome</keyword>
<dbReference type="AlphaFoldDB" id="A0A6A2X1A0"/>
<evidence type="ECO:0000256" key="1">
    <source>
        <dbReference type="ARBA" id="ARBA00004651"/>
    </source>
</evidence>
<dbReference type="InterPro" id="IPR009072">
    <property type="entry name" value="Histone-fold"/>
</dbReference>
<dbReference type="InterPro" id="IPR006702">
    <property type="entry name" value="CASP_dom"/>
</dbReference>
<feature type="compositionally biased region" description="Basic and acidic residues" evidence="9">
    <location>
        <begin position="416"/>
        <end position="427"/>
    </location>
</feature>
<dbReference type="SUPFAM" id="SSF47113">
    <property type="entry name" value="Histone-fold"/>
    <property type="match status" value="1"/>
</dbReference>
<reference evidence="12" key="1">
    <citation type="submission" date="2019-09" db="EMBL/GenBank/DDBJ databases">
        <title>Draft genome information of white flower Hibiscus syriacus.</title>
        <authorList>
            <person name="Kim Y.-M."/>
        </authorList>
    </citation>
    <scope>NUCLEOTIDE SEQUENCE [LARGE SCALE GENOMIC DNA]</scope>
    <source>
        <strain evidence="12">YM2019G1</strain>
    </source>
</reference>
<evidence type="ECO:0000256" key="6">
    <source>
        <dbReference type="ARBA" id="ARBA00022989"/>
    </source>
</evidence>
<keyword evidence="5 8" id="KW-0812">Transmembrane</keyword>
<feature type="domain" description="Casparian strip membrane protein" evidence="11">
    <location>
        <begin position="36"/>
        <end position="186"/>
    </location>
</feature>
<evidence type="ECO:0000256" key="3">
    <source>
        <dbReference type="ARBA" id="ARBA00011489"/>
    </source>
</evidence>
<evidence type="ECO:0000313" key="12">
    <source>
        <dbReference type="EMBL" id="KAE8655656.1"/>
    </source>
</evidence>
<feature type="transmembrane region" description="Helical" evidence="8">
    <location>
        <begin position="35"/>
        <end position="58"/>
    </location>
</feature>
<dbReference type="PANTHER" id="PTHR36488:SF8">
    <property type="entry name" value="CASP-LIKE PROTEIN 1U1"/>
    <property type="match status" value="1"/>
</dbReference>
<evidence type="ECO:0000259" key="10">
    <source>
        <dbReference type="Pfam" id="PF00808"/>
    </source>
</evidence>
<feature type="transmembrane region" description="Helical" evidence="8">
    <location>
        <begin position="175"/>
        <end position="197"/>
    </location>
</feature>
<feature type="transmembrane region" description="Helical" evidence="8">
    <location>
        <begin position="123"/>
        <end position="148"/>
    </location>
</feature>
<dbReference type="Pfam" id="PF04535">
    <property type="entry name" value="CASP_dom"/>
    <property type="match status" value="1"/>
</dbReference>
<keyword evidence="7 8" id="KW-0472">Membrane</keyword>
<protein>
    <recommendedName>
        <fullName evidence="8">CASP-like protein</fullName>
    </recommendedName>
</protein>
<dbReference type="InterPro" id="IPR003958">
    <property type="entry name" value="CBFA_NFYB_domain"/>
</dbReference>
<dbReference type="Gene3D" id="1.10.20.10">
    <property type="entry name" value="Histone, subunit A"/>
    <property type="match status" value="1"/>
</dbReference>
<evidence type="ECO:0000259" key="11">
    <source>
        <dbReference type="Pfam" id="PF04535"/>
    </source>
</evidence>
<evidence type="ECO:0000256" key="9">
    <source>
        <dbReference type="SAM" id="MobiDB-lite"/>
    </source>
</evidence>
<proteinExistence type="inferred from homology"/>
<name>A0A6A2X1A0_HIBSY</name>
<feature type="region of interest" description="Disordered" evidence="9">
    <location>
        <begin position="405"/>
        <end position="429"/>
    </location>
</feature>
<keyword evidence="4 8" id="KW-1003">Cell membrane</keyword>
<feature type="transmembrane region" description="Helical" evidence="8">
    <location>
        <begin position="89"/>
        <end position="111"/>
    </location>
</feature>
<feature type="domain" description="Transcription factor CBF/NF-Y/archaeal histone" evidence="10">
    <location>
        <begin position="199"/>
        <end position="252"/>
    </location>
</feature>
<dbReference type="EMBL" id="VEPZ02001776">
    <property type="protein sequence ID" value="KAE8655656.1"/>
    <property type="molecule type" value="Genomic_DNA"/>
</dbReference>
<dbReference type="InterPro" id="IPR044173">
    <property type="entry name" value="CASPL"/>
</dbReference>
<gene>
    <name evidence="12" type="ORF">F3Y22_tig00117021pilonHSYRG00129</name>
</gene>
<dbReference type="Pfam" id="PF00808">
    <property type="entry name" value="CBFD_NFYB_HMF"/>
    <property type="match status" value="1"/>
</dbReference>
<keyword evidence="6 8" id="KW-1133">Transmembrane helix</keyword>
<dbReference type="CDD" id="cd22906">
    <property type="entry name" value="HFD_DRAP1"/>
    <property type="match status" value="1"/>
</dbReference>